<dbReference type="GO" id="GO:0019363">
    <property type="term" value="P:pyridine nucleotide biosynthetic process"/>
    <property type="evidence" value="ECO:0007669"/>
    <property type="project" value="UniProtKB-KW"/>
</dbReference>
<dbReference type="InterPro" id="IPR052347">
    <property type="entry name" value="Isochorismatase_Nicotinamidase"/>
</dbReference>
<dbReference type="InterPro" id="IPR036380">
    <property type="entry name" value="Isochorismatase-like_sf"/>
</dbReference>
<dbReference type="EC" id="3.5.1.19" evidence="6"/>
<evidence type="ECO:0000256" key="5">
    <source>
        <dbReference type="ARBA" id="ARBA00037900"/>
    </source>
</evidence>
<proteinExistence type="inferred from homology"/>
<evidence type="ECO:0000256" key="2">
    <source>
        <dbReference type="ARBA" id="ARBA00022642"/>
    </source>
</evidence>
<accession>A0A1I5CYJ1</accession>
<evidence type="ECO:0000259" key="9">
    <source>
        <dbReference type="Pfam" id="PF00857"/>
    </source>
</evidence>
<dbReference type="PANTHER" id="PTHR11080:SF2">
    <property type="entry name" value="LD05707P"/>
    <property type="match status" value="1"/>
</dbReference>
<keyword evidence="4" id="KW-0378">Hydrolase</keyword>
<dbReference type="Proteomes" id="UP000199153">
    <property type="component" value="Unassembled WGS sequence"/>
</dbReference>
<keyword evidence="11" id="KW-1185">Reference proteome</keyword>
<dbReference type="RefSeq" id="WP_093411252.1">
    <property type="nucleotide sequence ID" value="NZ_FOVL01000026.1"/>
</dbReference>
<dbReference type="PANTHER" id="PTHR11080">
    <property type="entry name" value="PYRAZINAMIDASE/NICOTINAMIDASE"/>
    <property type="match status" value="1"/>
</dbReference>
<evidence type="ECO:0000256" key="8">
    <source>
        <dbReference type="ARBA" id="ARBA00072277"/>
    </source>
</evidence>
<dbReference type="EMBL" id="FOVL01000026">
    <property type="protein sequence ID" value="SFN91926.1"/>
    <property type="molecule type" value="Genomic_DNA"/>
</dbReference>
<reference evidence="10 11" key="1">
    <citation type="submission" date="2016-10" db="EMBL/GenBank/DDBJ databases">
        <authorList>
            <person name="de Groot N.N."/>
        </authorList>
    </citation>
    <scope>NUCLEOTIDE SEQUENCE [LARGE SCALE GENOMIC DNA]</scope>
    <source>
        <strain evidence="10 11">DSM 17794</strain>
    </source>
</reference>
<protein>
    <recommendedName>
        <fullName evidence="8">Nicotinamidase</fullName>
        <ecNumber evidence="6">3.5.1.19</ecNumber>
    </recommendedName>
    <alternativeName>
        <fullName evidence="7">Nicotinamide deamidase</fullName>
    </alternativeName>
</protein>
<feature type="domain" description="Isochorismatase-like" evidence="9">
    <location>
        <begin position="3"/>
        <end position="200"/>
    </location>
</feature>
<dbReference type="CDD" id="cd01011">
    <property type="entry name" value="nicotinamidase"/>
    <property type="match status" value="1"/>
</dbReference>
<dbReference type="GO" id="GO:0046872">
    <property type="term" value="F:metal ion binding"/>
    <property type="evidence" value="ECO:0007669"/>
    <property type="project" value="UniProtKB-KW"/>
</dbReference>
<comment type="similarity">
    <text evidence="1">Belongs to the isochorismatase family.</text>
</comment>
<evidence type="ECO:0000256" key="1">
    <source>
        <dbReference type="ARBA" id="ARBA00006336"/>
    </source>
</evidence>
<name>A0A1I5CYJ1_9FLAO</name>
<dbReference type="FunFam" id="3.40.50.850:FF:000006">
    <property type="entry name" value="Bifunctional pyrazinamidase/nicotinamidase"/>
    <property type="match status" value="1"/>
</dbReference>
<evidence type="ECO:0000256" key="4">
    <source>
        <dbReference type="ARBA" id="ARBA00022801"/>
    </source>
</evidence>
<keyword evidence="2" id="KW-0662">Pyridine nucleotide biosynthesis</keyword>
<dbReference type="SUPFAM" id="SSF52499">
    <property type="entry name" value="Isochorismatase-like hydrolases"/>
    <property type="match status" value="1"/>
</dbReference>
<dbReference type="OrthoDB" id="9791276at2"/>
<organism evidence="10 11">
    <name type="scientific">Salegentibacter flavus</name>
    <dbReference type="NCBI Taxonomy" id="287099"/>
    <lineage>
        <taxon>Bacteria</taxon>
        <taxon>Pseudomonadati</taxon>
        <taxon>Bacteroidota</taxon>
        <taxon>Flavobacteriia</taxon>
        <taxon>Flavobacteriales</taxon>
        <taxon>Flavobacteriaceae</taxon>
        <taxon>Salegentibacter</taxon>
    </lineage>
</organism>
<dbReference type="Pfam" id="PF00857">
    <property type="entry name" value="Isochorismatase"/>
    <property type="match status" value="1"/>
</dbReference>
<evidence type="ECO:0000313" key="11">
    <source>
        <dbReference type="Proteomes" id="UP000199153"/>
    </source>
</evidence>
<evidence type="ECO:0000256" key="6">
    <source>
        <dbReference type="ARBA" id="ARBA00039017"/>
    </source>
</evidence>
<sequence length="203" mass="22591">MKILVIIDMQNDFIPGGALAVPGGDEIVSLINRLQEKFDLVIATQDWHPKAHSSFAESHPGKGEFESIDLNGTDQILWPVHCVQNTEGAKFHRYLKTARIEAIFRKGTDPEIDSYSGFYDNAHLKSTGLAGYLREKGVEELYFCGLAAEYCVYFSVIDALKEGFKAVLIEDATRALDADDFKKAKEDILEKGGKIITSEEITD</sequence>
<evidence type="ECO:0000256" key="3">
    <source>
        <dbReference type="ARBA" id="ARBA00022723"/>
    </source>
</evidence>
<dbReference type="Gene3D" id="3.40.50.850">
    <property type="entry name" value="Isochorismatase-like"/>
    <property type="match status" value="1"/>
</dbReference>
<dbReference type="InterPro" id="IPR000868">
    <property type="entry name" value="Isochorismatase-like_dom"/>
</dbReference>
<dbReference type="NCBIfam" id="NF008623">
    <property type="entry name" value="PRK11609.1"/>
    <property type="match status" value="1"/>
</dbReference>
<keyword evidence="3" id="KW-0479">Metal-binding</keyword>
<dbReference type="GO" id="GO:0008936">
    <property type="term" value="F:nicotinamidase activity"/>
    <property type="evidence" value="ECO:0007669"/>
    <property type="project" value="UniProtKB-EC"/>
</dbReference>
<gene>
    <name evidence="10" type="ORF">SAMN05660413_03076</name>
</gene>
<comment type="pathway">
    <text evidence="5">Cofactor biosynthesis; nicotinate biosynthesis; nicotinate from nicotinamide: step 1/1.</text>
</comment>
<evidence type="ECO:0000313" key="10">
    <source>
        <dbReference type="EMBL" id="SFN91926.1"/>
    </source>
</evidence>
<evidence type="ECO:0000256" key="7">
    <source>
        <dbReference type="ARBA" id="ARBA00043224"/>
    </source>
</evidence>
<dbReference type="AlphaFoldDB" id="A0A1I5CYJ1"/>
<dbReference type="STRING" id="287099.SAMN05660413_03076"/>